<accession>A0ABS6SN97</accession>
<keyword evidence="2" id="KW-0479">Metal-binding</keyword>
<dbReference type="InterPro" id="IPR053138">
    <property type="entry name" value="N-alpha-Ac-DABA_deacetylase"/>
</dbReference>
<evidence type="ECO:0000313" key="7">
    <source>
        <dbReference type="Proteomes" id="UP000699975"/>
    </source>
</evidence>
<evidence type="ECO:0000313" key="6">
    <source>
        <dbReference type="EMBL" id="MBV7266491.1"/>
    </source>
</evidence>
<dbReference type="InterPro" id="IPR043795">
    <property type="entry name" value="N-alpha-Ac-DABA-like"/>
</dbReference>
<keyword evidence="3" id="KW-0378">Hydrolase</keyword>
<name>A0ABS6SN97_9SPHN</name>
<dbReference type="InterPro" id="IPR055438">
    <property type="entry name" value="AstE_AspA_cat"/>
</dbReference>
<keyword evidence="4" id="KW-0862">Zinc</keyword>
<organism evidence="6 7">
    <name type="scientific">Erythrobacter ani</name>
    <dbReference type="NCBI Taxonomy" id="2827235"/>
    <lineage>
        <taxon>Bacteria</taxon>
        <taxon>Pseudomonadati</taxon>
        <taxon>Pseudomonadota</taxon>
        <taxon>Alphaproteobacteria</taxon>
        <taxon>Sphingomonadales</taxon>
        <taxon>Erythrobacteraceae</taxon>
        <taxon>Erythrobacter/Porphyrobacter group</taxon>
        <taxon>Erythrobacter</taxon>
    </lineage>
</organism>
<dbReference type="Pfam" id="PF24827">
    <property type="entry name" value="AstE_AspA_cat"/>
    <property type="match status" value="1"/>
</dbReference>
<dbReference type="PANTHER" id="PTHR37326:SF2">
    <property type="entry name" value="SUCCINYLGLUTAMATE DESUCCINYLASE_ASPARTOACYLASE FAMILY PROTEIN"/>
    <property type="match status" value="1"/>
</dbReference>
<sequence>MAQSPLAQPFHFAGHTVEPGTSATIDVPVSRLSTATEISMRVRVIHGRKPGPVMFISGSVHGDEIIGVEICRRVINAVSAKRLAGTLLCVPIVNAYGFVQHQRYLPDRRDLNRCFPGSPKGSLAAQLAHHFTEQIIARSTIGIDLHSAGLHRENLPQIRISEGRTRAAELAEIFAAPAIIVSNLRDGSLRQTAADHDCDVLLLEAGEALRFDELSMRVGVQGILRVMAHLGMNVRLPRKVGARPIRSHRTSWLRAPAGGIFRATKTNGAAVQKGETIGFLADPFGDVDEPVEAHISGVIIGRSNLPVVNQGDALMHIAEVDRHATAEDRLNDIEDAAFADGLFDEDEIV</sequence>
<proteinExistence type="predicted"/>
<comment type="cofactor">
    <cofactor evidence="1">
        <name>Zn(2+)</name>
        <dbReference type="ChEBI" id="CHEBI:29105"/>
    </cofactor>
</comment>
<dbReference type="PIRSF" id="PIRSF039012">
    <property type="entry name" value="ASP"/>
    <property type="match status" value="1"/>
</dbReference>
<feature type="domain" description="Succinylglutamate desuccinylase/Aspartoacylase catalytic" evidence="5">
    <location>
        <begin position="50"/>
        <end position="230"/>
    </location>
</feature>
<dbReference type="Proteomes" id="UP000699975">
    <property type="component" value="Unassembled WGS sequence"/>
</dbReference>
<reference evidence="6 7" key="1">
    <citation type="submission" date="2021-04" db="EMBL/GenBank/DDBJ databases">
        <authorList>
            <person name="Pira H."/>
            <person name="Risdian C."/>
            <person name="Wink J."/>
        </authorList>
    </citation>
    <scope>NUCLEOTIDE SEQUENCE [LARGE SCALE GENOMIC DNA]</scope>
    <source>
        <strain evidence="6 7">WH131</strain>
    </source>
</reference>
<evidence type="ECO:0000259" key="5">
    <source>
        <dbReference type="Pfam" id="PF24827"/>
    </source>
</evidence>
<dbReference type="CDD" id="cd06251">
    <property type="entry name" value="M14_ASTE_ASPA-like"/>
    <property type="match status" value="1"/>
</dbReference>
<evidence type="ECO:0000256" key="2">
    <source>
        <dbReference type="ARBA" id="ARBA00022723"/>
    </source>
</evidence>
<evidence type="ECO:0000256" key="3">
    <source>
        <dbReference type="ARBA" id="ARBA00022801"/>
    </source>
</evidence>
<keyword evidence="7" id="KW-1185">Reference proteome</keyword>
<protein>
    <submittedName>
        <fullName evidence="6">Succinylglutamate desuccinylase/aspartoacylase family protein</fullName>
    </submittedName>
</protein>
<gene>
    <name evidence="6" type="ORF">KCG45_09900</name>
</gene>
<dbReference type="EMBL" id="JAGSPB010000002">
    <property type="protein sequence ID" value="MBV7266491.1"/>
    <property type="molecule type" value="Genomic_DNA"/>
</dbReference>
<comment type="caution">
    <text evidence="6">The sequence shown here is derived from an EMBL/GenBank/DDBJ whole genome shotgun (WGS) entry which is preliminary data.</text>
</comment>
<dbReference type="PANTHER" id="PTHR37326">
    <property type="entry name" value="BLL3975 PROTEIN"/>
    <property type="match status" value="1"/>
</dbReference>
<evidence type="ECO:0000256" key="1">
    <source>
        <dbReference type="ARBA" id="ARBA00001947"/>
    </source>
</evidence>
<evidence type="ECO:0000256" key="4">
    <source>
        <dbReference type="ARBA" id="ARBA00022833"/>
    </source>
</evidence>